<evidence type="ECO:0000256" key="1">
    <source>
        <dbReference type="ARBA" id="ARBA00001931"/>
    </source>
</evidence>
<keyword evidence="7" id="KW-1185">Reference proteome</keyword>
<comment type="caution">
    <text evidence="6">The sequence shown here is derived from an EMBL/GenBank/DDBJ whole genome shotgun (WGS) entry which is preliminary data.</text>
</comment>
<accession>A0ABV7E6G0</accession>
<dbReference type="Proteomes" id="UP001595456">
    <property type="component" value="Unassembled WGS sequence"/>
</dbReference>
<dbReference type="Gene3D" id="2.140.10.10">
    <property type="entry name" value="Quinoprotein alcohol dehydrogenase-like superfamily"/>
    <property type="match status" value="1"/>
</dbReference>
<evidence type="ECO:0000313" key="6">
    <source>
        <dbReference type="EMBL" id="MFC3097454.1"/>
    </source>
</evidence>
<gene>
    <name evidence="6" type="ORF">ACFODU_06515</name>
</gene>
<dbReference type="PANTHER" id="PTHR32303:SF4">
    <property type="entry name" value="QUINOPROTEIN GLUCOSE DEHYDROGENASE"/>
    <property type="match status" value="1"/>
</dbReference>
<comment type="cofactor">
    <cofactor evidence="1">
        <name>pyrroloquinoline quinone</name>
        <dbReference type="ChEBI" id="CHEBI:58442"/>
    </cofactor>
</comment>
<dbReference type="PANTHER" id="PTHR32303">
    <property type="entry name" value="QUINOPROTEIN ALCOHOL DEHYDROGENASE (CYTOCHROME C)"/>
    <property type="match status" value="1"/>
</dbReference>
<keyword evidence="3" id="KW-0560">Oxidoreductase</keyword>
<proteinExistence type="inferred from homology"/>
<dbReference type="InterPro" id="IPR011047">
    <property type="entry name" value="Quinoprotein_ADH-like_sf"/>
</dbReference>
<dbReference type="EMBL" id="JBHRST010000008">
    <property type="protein sequence ID" value="MFC3097454.1"/>
    <property type="molecule type" value="Genomic_DNA"/>
</dbReference>
<feature type="region of interest" description="Disordered" evidence="4">
    <location>
        <begin position="395"/>
        <end position="414"/>
    </location>
</feature>
<dbReference type="SMART" id="SM00564">
    <property type="entry name" value="PQQ"/>
    <property type="match status" value="5"/>
</dbReference>
<sequence length="667" mass="72064">MITLGLKNSGAGGFAPRLVRNALRTAAISTLALAAAACTTAGGTGVAVNADMAVPAGNFDFVSWDGYLGGGDSSQYSALDQINRSNVSQLEVAWTYETGPGAPPIFSPTIGGGRMYVQNGAGKLVALDPATGRELWVSDLDGRVGIRGVNYWESADGREGRLMVLNNGILRAVDAATGRMIPSFGTNGGVDLRDALPRDVAMPNAPLMTNNPGRIYKNTIIVSLPAGAYDYASAPANIHAYDVITGELKWTFNTVPREGEYGYDTWPTGEDRAKYGGVHNWSESTVDTELGIVFIPTGTPRYDFYGGNRAGDNLFGNSLLALDAETGERIWHFQTVHHDLWDFDLPVAPKLMTITRNGQRIPIVIQVVKHGFIFAFDRRTGEPIWPIEERAVPASDVPGEHASPTQPFPTWPQPYMRMEFTEDDINPYLPQADQDALRNSLRNEWRNDGLFTPPSLRGSISMPGHNGGANWGNVAVDPVRQRLYIVSRELPLLLKINPDNRAEALAAMPNAGDDNIPYRWPVNFMLQSNGMVAIKPPFSNLTAYDMNTGNQIFQIPNGEILTLEEQGITGVGAQAPRSGPIVTAGGLLFVNTASDRAFRARDADTGAILWEHRFDAATEGVPAVYAVNGRQYITVPVGGVGHFLGGLGLPEPGPSRYVTFALPQGRN</sequence>
<evidence type="ECO:0000313" key="7">
    <source>
        <dbReference type="Proteomes" id="UP001595456"/>
    </source>
</evidence>
<evidence type="ECO:0000256" key="4">
    <source>
        <dbReference type="SAM" id="MobiDB-lite"/>
    </source>
</evidence>
<feature type="domain" description="Pyrrolo-quinoline quinone repeat" evidence="5">
    <location>
        <begin position="64"/>
        <end position="633"/>
    </location>
</feature>
<dbReference type="InterPro" id="IPR018391">
    <property type="entry name" value="PQQ_b-propeller_rpt"/>
</dbReference>
<organism evidence="6 7">
    <name type="scientific">Alteraurantiacibacter palmitatis</name>
    <dbReference type="NCBI Taxonomy" id="2054628"/>
    <lineage>
        <taxon>Bacteria</taxon>
        <taxon>Pseudomonadati</taxon>
        <taxon>Pseudomonadota</taxon>
        <taxon>Alphaproteobacteria</taxon>
        <taxon>Sphingomonadales</taxon>
        <taxon>Erythrobacteraceae</taxon>
        <taxon>Alteraurantiacibacter</taxon>
    </lineage>
</organism>
<reference evidence="7" key="1">
    <citation type="journal article" date="2019" name="Int. J. Syst. Evol. Microbiol.">
        <title>The Global Catalogue of Microorganisms (GCM) 10K type strain sequencing project: providing services to taxonomists for standard genome sequencing and annotation.</title>
        <authorList>
            <consortium name="The Broad Institute Genomics Platform"/>
            <consortium name="The Broad Institute Genome Sequencing Center for Infectious Disease"/>
            <person name="Wu L."/>
            <person name="Ma J."/>
        </authorList>
    </citation>
    <scope>NUCLEOTIDE SEQUENCE [LARGE SCALE GENOMIC DNA]</scope>
    <source>
        <strain evidence="7">KCTC 52607</strain>
    </source>
</reference>
<evidence type="ECO:0000256" key="3">
    <source>
        <dbReference type="ARBA" id="ARBA00023002"/>
    </source>
</evidence>
<dbReference type="InterPro" id="IPR002372">
    <property type="entry name" value="PQQ_rpt_dom"/>
</dbReference>
<evidence type="ECO:0000259" key="5">
    <source>
        <dbReference type="Pfam" id="PF01011"/>
    </source>
</evidence>
<dbReference type="RefSeq" id="WP_336926260.1">
    <property type="nucleotide sequence ID" value="NZ_JBANRO010000006.1"/>
</dbReference>
<comment type="similarity">
    <text evidence="2">Belongs to the bacterial PQQ dehydrogenase family.</text>
</comment>
<dbReference type="SUPFAM" id="SSF50998">
    <property type="entry name" value="Quinoprotein alcohol dehydrogenase-like"/>
    <property type="match status" value="1"/>
</dbReference>
<name>A0ABV7E6G0_9SPHN</name>
<protein>
    <submittedName>
        <fullName evidence="6">PQQ-binding-like beta-propeller repeat protein</fullName>
    </submittedName>
</protein>
<dbReference type="Pfam" id="PF01011">
    <property type="entry name" value="PQQ"/>
    <property type="match status" value="1"/>
</dbReference>
<evidence type="ECO:0000256" key="2">
    <source>
        <dbReference type="ARBA" id="ARBA00008156"/>
    </source>
</evidence>